<feature type="region of interest" description="Disordered" evidence="5">
    <location>
        <begin position="591"/>
        <end position="622"/>
    </location>
</feature>
<feature type="region of interest" description="Disordered" evidence="5">
    <location>
        <begin position="476"/>
        <end position="520"/>
    </location>
</feature>
<feature type="compositionally biased region" description="Basic and acidic residues" evidence="5">
    <location>
        <begin position="1241"/>
        <end position="1280"/>
    </location>
</feature>
<protein>
    <submittedName>
        <fullName evidence="10">Cell division control protein 25</fullName>
    </submittedName>
</protein>
<dbReference type="InterPro" id="IPR029063">
    <property type="entry name" value="SAM-dependent_MTases_sf"/>
</dbReference>
<feature type="domain" description="N-terminal Ras-GEF" evidence="9">
    <location>
        <begin position="1437"/>
        <end position="1569"/>
    </location>
</feature>
<evidence type="ECO:0000256" key="5">
    <source>
        <dbReference type="SAM" id="MobiDB-lite"/>
    </source>
</evidence>
<accession>A0A0B7FX55</accession>
<dbReference type="GO" id="GO:0005085">
    <property type="term" value="F:guanyl-nucleotide exchange factor activity"/>
    <property type="evidence" value="ECO:0007669"/>
    <property type="project" value="UniProtKB-KW"/>
</dbReference>
<feature type="domain" description="Ras-GEF" evidence="7">
    <location>
        <begin position="1601"/>
        <end position="1833"/>
    </location>
</feature>
<evidence type="ECO:0000256" key="4">
    <source>
        <dbReference type="PROSITE-ProRule" id="PRU00192"/>
    </source>
</evidence>
<dbReference type="SMART" id="SM00147">
    <property type="entry name" value="RasGEF"/>
    <property type="match status" value="1"/>
</dbReference>
<keyword evidence="10" id="KW-0131">Cell cycle</keyword>
<dbReference type="InterPro" id="IPR001452">
    <property type="entry name" value="SH3_domain"/>
</dbReference>
<dbReference type="GO" id="GO:0005886">
    <property type="term" value="C:plasma membrane"/>
    <property type="evidence" value="ECO:0007669"/>
    <property type="project" value="TreeGrafter"/>
</dbReference>
<dbReference type="InterPro" id="IPR001895">
    <property type="entry name" value="RASGEF_cat_dom"/>
</dbReference>
<dbReference type="InterPro" id="IPR036964">
    <property type="entry name" value="RASGEF_cat_dom_sf"/>
</dbReference>
<feature type="compositionally biased region" description="Acidic residues" evidence="5">
    <location>
        <begin position="194"/>
        <end position="210"/>
    </location>
</feature>
<keyword evidence="10" id="KW-0132">Cell division</keyword>
<dbReference type="InterPro" id="IPR023578">
    <property type="entry name" value="Ras_GEF_dom_sf"/>
</dbReference>
<dbReference type="SUPFAM" id="SSF50044">
    <property type="entry name" value="SH3-domain"/>
    <property type="match status" value="1"/>
</dbReference>
<feature type="compositionally biased region" description="Polar residues" evidence="5">
    <location>
        <begin position="1322"/>
        <end position="1343"/>
    </location>
</feature>
<evidence type="ECO:0000256" key="1">
    <source>
        <dbReference type="ARBA" id="ARBA00022443"/>
    </source>
</evidence>
<gene>
    <name evidence="10" type="ORF">RSOLAG1IB_04877</name>
</gene>
<proteinExistence type="predicted"/>
<dbReference type="PANTHER" id="PTHR23113">
    <property type="entry name" value="GUANINE NUCLEOTIDE EXCHANGE FACTOR"/>
    <property type="match status" value="1"/>
</dbReference>
<dbReference type="PROSITE" id="PS50002">
    <property type="entry name" value="SH3"/>
    <property type="match status" value="1"/>
</dbReference>
<organism evidence="10 11">
    <name type="scientific">Thanatephorus cucumeris (strain AG1-IB / isolate 7/3/14)</name>
    <name type="common">Lettuce bottom rot fungus</name>
    <name type="synonym">Rhizoctonia solani</name>
    <dbReference type="NCBI Taxonomy" id="1108050"/>
    <lineage>
        <taxon>Eukaryota</taxon>
        <taxon>Fungi</taxon>
        <taxon>Dikarya</taxon>
        <taxon>Basidiomycota</taxon>
        <taxon>Agaricomycotina</taxon>
        <taxon>Agaricomycetes</taxon>
        <taxon>Cantharellales</taxon>
        <taxon>Ceratobasidiaceae</taxon>
        <taxon>Rhizoctonia</taxon>
        <taxon>Rhizoctonia solani AG-1</taxon>
    </lineage>
</organism>
<feature type="region of interest" description="Disordered" evidence="5">
    <location>
        <begin position="105"/>
        <end position="136"/>
    </location>
</feature>
<sequence>MSGNLSKSMRENYDTHGVDEYYKIVGSSYRNPHFPGIKLCVNIFMSKWWQHEHKTSDKGALICDLACGSGEVTVALQEWWSTCKAQTQPTTSALIPRPAAARPIVSPPRPVVPSRPAVSPPTPTISRAQPPVFPRISPAEPSLRIVATDPYTSDAYRTRTGLPCIAMSFHDVAVEGLPDVSKVLFETERKPKEDEENTEAVDEGEEEPVDSETNHAEVVTEEESHPEDRETYDLVICSFALHLLTTPGSLYELLSTLSYGARWLVVLEPHKKPEIKDGWGWTLWDVTTWQGVQGREGDFVKERGYKRAGAKGGWTGGRRRLLGGVYKANSRQLSATDDRGSDMNDETEGPPSFWVRAVYDYHSTDDSSLSFSRGDIVEVLGTLPSGWWDGLIGNERGWFPSNFVVTISDAEADSELAARGGAIDVDPANLESDNEWVHDELEHVADSAIPLDFTGARDDLWLPEVQPNGQIIYVNGAGQRRTDLPDPDTDDMTQQPVAMPSPSPSPRPARPRANTATTQSSLGGFAFVRRTGTPEPWVKRLTDDGHAFFYENTDTGEIMWSRPELTRGISAQQSLASSASGLDLRARYRVADSPPEDDLDPAASTEDEDMGISIQNQPNTNRLSVYSDASEVNPRFDIDFPLPSFPTATSQIDTEPHIDPIQVQRRLAPADPETIEGLADVVKHAIGAVSQCMQIPIQDRTESHAPLVARVIIAVRNLLYVSGTLAPAPEVLSSLIGEPAEPRSDAHPPLAHLKQYQRKVTATLSKLVLSARAADSGEDDANARSRVAIDAGELERAVDRFVTEARDKPMTRTLRGVLNPVNIGTGAPGGGLGGQWRGSGFVERVAKGLTLEACDGLRVLGQELETALVSVQQGVNSVKEETGPDEIRPEDGVSTIITRGRAAIVTLCTFLSAAEELDVAAKVGNDIETRRGLIRKSVLEQQGLGRMKSRGELRHVGSKDELRRVGRVNSRDHIRRAGSRDELHRIGSREELARLSRPASRDKLSRMNSQEQFTPPPLPPPHMSRQPSRDQLAPTLTSPLTLSRPASRDKLSISRSASQDKLAQSRPASFNAKGRLDTSQDVRNAVRRLEVTKQTLYDTGVTLLLASQTVHVVVLRSAGSAPAPPDVTTRGVDTNALNLVSHSISTIRENQREMIDILDALAKTDGPDSYVSRETKRDTPMSSSYSQSQSHRTDTDMYSRTDTYPSSIRSPMDDHLATLYGGDSSIFGDSISGVEFGIGAGRDRVDSVGRDSRFDSIGRDSRLDSIGRDSRLDSIGRDSLNDAPGSYGRTYPERGVWEKTRPGEKPRQVLKHLDSAVSLPQSDFSTESLGHTPQGQGNYSRSGTALGKTRKDSLDLMSDAEDGDDEGDADKEDADKDDLGNRGPPRVNNKILKLLGDDAAAELARSGGAITPAPIVDTTPWYLKPTYNEAPEIQFNTDGGVRGGTLPALVERLTMHDQMDSTYIDAFLMTYKSFTTTRELFQLLVERFKIQPPEGLTPAESDDWVEKKQKPVQVRVVNIFKKLLELSVIDKEDRSILDSIKTFAAQAMREVAPAQQLIRFVDRIQMQGDSIGRKYTVTTLTPAPPSLIPKSNKKLKLLDIDPLELARQLTLLESKQYNAIKPIECLARARDEPAENDSIKAIITTTNKIASWVAFSVLEKEEPRRRGNTIKHFIHVAERCRSLHNYSTMAALIAGLNSPPIRRLKRTWDSVPAKVTAILDDVEATLDSGKNFTAYKQRLKTVDAACVPFLGVYLTVLTFIEDGNKDFISKEQGIINFGKRQKAAETIREIHSYQAKHYHLSTVDQIQAFIEESLAGVDEKADYWDKSVRLEPREREDEKMTRMLQESGFL</sequence>
<dbReference type="SMART" id="SM00229">
    <property type="entry name" value="RasGEFN"/>
    <property type="match status" value="1"/>
</dbReference>
<feature type="compositionally biased region" description="Polar residues" evidence="5">
    <location>
        <begin position="1053"/>
        <end position="1068"/>
    </location>
</feature>
<evidence type="ECO:0000256" key="3">
    <source>
        <dbReference type="PROSITE-ProRule" id="PRU00168"/>
    </source>
</evidence>
<feature type="domain" description="SH3" evidence="6">
    <location>
        <begin position="350"/>
        <end position="409"/>
    </location>
</feature>
<dbReference type="STRING" id="1108050.A0A0B7FX55"/>
<keyword evidence="2 3" id="KW-0344">Guanine-nucleotide releasing factor</keyword>
<evidence type="ECO:0000259" key="6">
    <source>
        <dbReference type="PROSITE" id="PS50002"/>
    </source>
</evidence>
<dbReference type="Pfam" id="PF25006">
    <property type="entry name" value="DUF7783"/>
    <property type="match status" value="1"/>
</dbReference>
<evidence type="ECO:0000259" key="9">
    <source>
        <dbReference type="PROSITE" id="PS50212"/>
    </source>
</evidence>
<dbReference type="GO" id="GO:0007265">
    <property type="term" value="P:Ras protein signal transduction"/>
    <property type="evidence" value="ECO:0007669"/>
    <property type="project" value="TreeGrafter"/>
</dbReference>
<feature type="region of interest" description="Disordered" evidence="5">
    <location>
        <begin position="1241"/>
        <end position="1305"/>
    </location>
</feature>
<dbReference type="SMART" id="SM00326">
    <property type="entry name" value="SH3"/>
    <property type="match status" value="1"/>
</dbReference>
<dbReference type="SMART" id="SM00456">
    <property type="entry name" value="WW"/>
    <property type="match status" value="1"/>
</dbReference>
<dbReference type="Pfam" id="PF00617">
    <property type="entry name" value="RasGEF"/>
    <property type="match status" value="1"/>
</dbReference>
<dbReference type="CDD" id="cd06224">
    <property type="entry name" value="REM"/>
    <property type="match status" value="1"/>
</dbReference>
<name>A0A0B7FX55_THACB</name>
<dbReference type="Gene3D" id="2.30.30.40">
    <property type="entry name" value="SH3 Domains"/>
    <property type="match status" value="1"/>
</dbReference>
<dbReference type="InterPro" id="IPR000651">
    <property type="entry name" value="Ras-like_Gua-exchang_fac_N"/>
</dbReference>
<evidence type="ECO:0000256" key="2">
    <source>
        <dbReference type="ARBA" id="ARBA00022658"/>
    </source>
</evidence>
<dbReference type="CDD" id="cd11883">
    <property type="entry name" value="SH3_Sdc25"/>
    <property type="match status" value="1"/>
</dbReference>
<dbReference type="InterPro" id="IPR001202">
    <property type="entry name" value="WW_dom"/>
</dbReference>
<reference evidence="10 11" key="1">
    <citation type="submission" date="2014-11" db="EMBL/GenBank/DDBJ databases">
        <authorList>
            <person name="Wibberg Daniel"/>
        </authorList>
    </citation>
    <scope>NUCLEOTIDE SEQUENCE [LARGE SCALE GENOMIC DNA]</scope>
    <source>
        <strain evidence="10">Rhizoctonia solani AG1-IB 7/3/14</strain>
    </source>
</reference>
<feature type="compositionally biased region" description="Pro residues" evidence="5">
    <location>
        <begin position="105"/>
        <end position="123"/>
    </location>
</feature>
<dbReference type="Proteomes" id="UP000059188">
    <property type="component" value="Unassembled WGS sequence"/>
</dbReference>
<dbReference type="SUPFAM" id="SSF48366">
    <property type="entry name" value="Ras GEF"/>
    <property type="match status" value="1"/>
</dbReference>
<dbReference type="Pfam" id="PF00618">
    <property type="entry name" value="RasGEF_N"/>
    <property type="match status" value="1"/>
</dbReference>
<dbReference type="CDD" id="cd00201">
    <property type="entry name" value="WW"/>
    <property type="match status" value="1"/>
</dbReference>
<feature type="compositionally biased region" description="Basic and acidic residues" evidence="5">
    <location>
        <begin position="1291"/>
        <end position="1305"/>
    </location>
</feature>
<dbReference type="PROSITE" id="PS50212">
    <property type="entry name" value="RASGEF_NTER"/>
    <property type="match status" value="1"/>
</dbReference>
<dbReference type="InterPro" id="IPR056685">
    <property type="entry name" value="DUF7783"/>
</dbReference>
<dbReference type="InterPro" id="IPR036028">
    <property type="entry name" value="SH3-like_dom_sf"/>
</dbReference>
<feature type="compositionally biased region" description="Low complexity" evidence="5">
    <location>
        <begin position="1032"/>
        <end position="1045"/>
    </location>
</feature>
<dbReference type="SUPFAM" id="SSF53335">
    <property type="entry name" value="S-adenosyl-L-methionine-dependent methyltransferases"/>
    <property type="match status" value="1"/>
</dbReference>
<dbReference type="GO" id="GO:0051301">
    <property type="term" value="P:cell division"/>
    <property type="evidence" value="ECO:0007669"/>
    <property type="project" value="UniProtKB-KW"/>
</dbReference>
<dbReference type="PROSITE" id="PS50009">
    <property type="entry name" value="RASGEF_CAT"/>
    <property type="match status" value="1"/>
</dbReference>
<dbReference type="InterPro" id="IPR008937">
    <property type="entry name" value="Ras-like_GEF"/>
</dbReference>
<evidence type="ECO:0000259" key="7">
    <source>
        <dbReference type="PROSITE" id="PS50009"/>
    </source>
</evidence>
<dbReference type="EMBL" id="LN679106">
    <property type="protein sequence ID" value="CEL62521.1"/>
    <property type="molecule type" value="Genomic_DNA"/>
</dbReference>
<evidence type="ECO:0000259" key="8">
    <source>
        <dbReference type="PROSITE" id="PS50020"/>
    </source>
</evidence>
<dbReference type="Gene3D" id="2.20.70.10">
    <property type="match status" value="1"/>
</dbReference>
<keyword evidence="11" id="KW-1185">Reference proteome</keyword>
<dbReference type="OrthoDB" id="546434at2759"/>
<dbReference type="Pfam" id="PF00018">
    <property type="entry name" value="SH3_1"/>
    <property type="match status" value="1"/>
</dbReference>
<feature type="compositionally biased region" description="Acidic residues" evidence="5">
    <location>
        <begin position="1358"/>
        <end position="1372"/>
    </location>
</feature>
<evidence type="ECO:0000313" key="10">
    <source>
        <dbReference type="EMBL" id="CEL62521.1"/>
    </source>
</evidence>
<keyword evidence="1 4" id="KW-0728">SH3 domain</keyword>
<dbReference type="CDD" id="cd00155">
    <property type="entry name" value="RasGEF"/>
    <property type="match status" value="1"/>
</dbReference>
<dbReference type="PROSITE" id="PS50020">
    <property type="entry name" value="WW_DOMAIN_2"/>
    <property type="match status" value="1"/>
</dbReference>
<evidence type="ECO:0000313" key="11">
    <source>
        <dbReference type="Proteomes" id="UP000059188"/>
    </source>
</evidence>
<feature type="region of interest" description="Disordered" evidence="5">
    <location>
        <begin position="989"/>
        <end position="1069"/>
    </location>
</feature>
<dbReference type="PANTHER" id="PTHR23113:SF368">
    <property type="entry name" value="CELL DIVISION CONTROL PROTEIN 25"/>
    <property type="match status" value="1"/>
</dbReference>
<feature type="compositionally biased region" description="Acidic residues" evidence="5">
    <location>
        <begin position="594"/>
        <end position="610"/>
    </location>
</feature>
<feature type="region of interest" description="Disordered" evidence="5">
    <location>
        <begin position="1322"/>
        <end position="1388"/>
    </location>
</feature>
<dbReference type="Gene3D" id="1.20.870.10">
    <property type="entry name" value="Son of sevenless (SoS) protein Chain: S domain 1"/>
    <property type="match status" value="1"/>
</dbReference>
<feature type="region of interest" description="Disordered" evidence="5">
    <location>
        <begin position="187"/>
        <end position="227"/>
    </location>
</feature>
<feature type="domain" description="WW" evidence="8">
    <location>
        <begin position="531"/>
        <end position="565"/>
    </location>
</feature>
<feature type="compositionally biased region" description="Pro residues" evidence="5">
    <location>
        <begin position="499"/>
        <end position="508"/>
    </location>
</feature>
<feature type="compositionally biased region" description="Polar residues" evidence="5">
    <location>
        <begin position="613"/>
        <end position="622"/>
    </location>
</feature>
<feature type="compositionally biased region" description="Basic and acidic residues" evidence="5">
    <location>
        <begin position="989"/>
        <end position="1005"/>
    </location>
</feature>
<dbReference type="Gene3D" id="1.10.840.10">
    <property type="entry name" value="Ras guanine-nucleotide exchange factors catalytic domain"/>
    <property type="match status" value="1"/>
</dbReference>
<feature type="region of interest" description="Disordered" evidence="5">
    <location>
        <begin position="1166"/>
        <end position="1200"/>
    </location>
</feature>